<evidence type="ECO:0000256" key="1">
    <source>
        <dbReference type="SAM" id="Coils"/>
    </source>
</evidence>
<keyword evidence="1" id="KW-0175">Coiled coil</keyword>
<feature type="coiled-coil region" evidence="1">
    <location>
        <begin position="2"/>
        <end position="117"/>
    </location>
</feature>
<comment type="caution">
    <text evidence="2">The sequence shown here is derived from an EMBL/GenBank/DDBJ whole genome shotgun (WGS) entry which is preliminary data.</text>
</comment>
<name>A0A930UV93_9PAST</name>
<gene>
    <name evidence="2" type="ORF">INT80_01055</name>
</gene>
<sequence>MIKHEILLIKNAENENNNKENKFIKFIKNFIINNNEQQNYVQLENKINQAMENNQQLSEAIESIKYFPHNIEQLETNYIPYIAANVEMLISDLNDEIATKEMEILELNRKLRKSASEKLKKI</sequence>
<protein>
    <submittedName>
        <fullName evidence="2">Uncharacterized protein</fullName>
    </submittedName>
</protein>
<organism evidence="2">
    <name type="scientific">Gallibacterium anatis</name>
    <dbReference type="NCBI Taxonomy" id="750"/>
    <lineage>
        <taxon>Bacteria</taxon>
        <taxon>Pseudomonadati</taxon>
        <taxon>Pseudomonadota</taxon>
        <taxon>Gammaproteobacteria</taxon>
        <taxon>Pasteurellales</taxon>
        <taxon>Pasteurellaceae</taxon>
        <taxon>Gallibacterium</taxon>
    </lineage>
</organism>
<dbReference type="AlphaFoldDB" id="A0A930UV93"/>
<evidence type="ECO:0000313" key="2">
    <source>
        <dbReference type="EMBL" id="MBF4102178.1"/>
    </source>
</evidence>
<accession>A0A930UV93</accession>
<reference evidence="2" key="1">
    <citation type="submission" date="2020-11" db="EMBL/GenBank/DDBJ databases">
        <title>Gallibacterium anatis 1637, full genome, WGS.</title>
        <authorList>
            <person name="Laishevtcev A.I."/>
            <person name="Yakimova E.A."/>
            <person name="Petkovich D."/>
            <person name="Stepanova T.V."/>
            <person name="Kalendr R.S."/>
            <person name="Rubalsky E.O."/>
            <person name="Zulkarneev E.R."/>
            <person name="Aleshkin A.V."/>
        </authorList>
    </citation>
    <scope>NUCLEOTIDE SEQUENCE</scope>
    <source>
        <strain evidence="2">1637</strain>
    </source>
</reference>
<dbReference type="EMBL" id="JADION010000002">
    <property type="protein sequence ID" value="MBF4102178.1"/>
    <property type="molecule type" value="Genomic_DNA"/>
</dbReference>
<proteinExistence type="predicted"/>